<dbReference type="AlphaFoldDB" id="A0A0F9HFV7"/>
<reference evidence="1" key="1">
    <citation type="journal article" date="2015" name="Nature">
        <title>Complex archaea that bridge the gap between prokaryotes and eukaryotes.</title>
        <authorList>
            <person name="Spang A."/>
            <person name="Saw J.H."/>
            <person name="Jorgensen S.L."/>
            <person name="Zaremba-Niedzwiedzka K."/>
            <person name="Martijn J."/>
            <person name="Lind A.E."/>
            <person name="van Eijk R."/>
            <person name="Schleper C."/>
            <person name="Guy L."/>
            <person name="Ettema T.J."/>
        </authorList>
    </citation>
    <scope>NUCLEOTIDE SEQUENCE</scope>
</reference>
<evidence type="ECO:0000313" key="1">
    <source>
        <dbReference type="EMBL" id="KKM14346.1"/>
    </source>
</evidence>
<proteinExistence type="predicted"/>
<name>A0A0F9HFV7_9ZZZZ</name>
<comment type="caution">
    <text evidence="1">The sequence shown here is derived from an EMBL/GenBank/DDBJ whole genome shotgun (WGS) entry which is preliminary data.</text>
</comment>
<sequence length="113" mass="12668">MASNSNPKSQFGTLQERADALHDSAELGYSSELVLKKMDPMIDRRLGSLLDQFDNVKPELGPMLDLRAKISEVWRIRKELKKNMSDGQNAVDVMKRIVEANGNPSGNRTNNKP</sequence>
<organism evidence="1">
    <name type="scientific">marine sediment metagenome</name>
    <dbReference type="NCBI Taxonomy" id="412755"/>
    <lineage>
        <taxon>unclassified sequences</taxon>
        <taxon>metagenomes</taxon>
        <taxon>ecological metagenomes</taxon>
    </lineage>
</organism>
<gene>
    <name evidence="1" type="ORF">LCGC14_1707060</name>
</gene>
<accession>A0A0F9HFV7</accession>
<dbReference type="EMBL" id="LAZR01015166">
    <property type="protein sequence ID" value="KKM14346.1"/>
    <property type="molecule type" value="Genomic_DNA"/>
</dbReference>
<protein>
    <submittedName>
        <fullName evidence="1">Uncharacterized protein</fullName>
    </submittedName>
</protein>